<evidence type="ECO:0000313" key="2">
    <source>
        <dbReference type="EMBL" id="TBR52570.1"/>
    </source>
</evidence>
<comment type="caution">
    <text evidence="2">The sequence shown here is derived from an EMBL/GenBank/DDBJ whole genome shotgun (WGS) entry which is preliminary data.</text>
</comment>
<sequence>MFGIFPKGELVSINGELIQPALIIINEFEEVCYMPVSHWNISDYKYSWLNSLEEGFINKNHSALAVSMYESAQANFLFTWILYFEGNDVYVQNNIIFLNEHEGFTPEKINKSIKPRAIYNEDGMAISEWHTDMNSVMSFFNSLKN</sequence>
<gene>
    <name evidence="2" type="ORF">EYS06_11415</name>
</gene>
<accession>A0A7Z7YMB1</accession>
<dbReference type="Proteomes" id="UP000292187">
    <property type="component" value="Unassembled WGS sequence"/>
</dbReference>
<reference evidence="2 3" key="1">
    <citation type="submission" date="2019-02" db="EMBL/GenBank/DDBJ databases">
        <title>Draft genome sequence of Escherichia albertii strain Mex-12/320a, isolated from an infant with diarrhea, harboring virulence genes associated with diarrheagenic strains of enteropathogenic E. coli.</title>
        <authorList>
            <person name="Maldonado-Puga S."/>
            <person name="Meza-Segura M."/>
            <person name="Zaidi M.B."/>
            <person name="Estrada-Garcia T."/>
        </authorList>
    </citation>
    <scope>NUCLEOTIDE SEQUENCE [LARGE SCALE GENOMIC DNA]</scope>
    <source>
        <strain evidence="2 3">Mex-12/320a</strain>
    </source>
</reference>
<dbReference type="EMBL" id="SIZV01000013">
    <property type="protein sequence ID" value="TBR52570.1"/>
    <property type="molecule type" value="Genomic_DNA"/>
</dbReference>
<evidence type="ECO:0000313" key="3">
    <source>
        <dbReference type="Proteomes" id="UP000292187"/>
    </source>
</evidence>
<feature type="domain" description="CdiI C-terminal" evidence="1">
    <location>
        <begin position="34"/>
        <end position="139"/>
    </location>
</feature>
<dbReference type="AlphaFoldDB" id="A0A7Z7YMB1"/>
<dbReference type="RefSeq" id="WP_131109355.1">
    <property type="nucleotide sequence ID" value="NZ_CP117659.1"/>
</dbReference>
<dbReference type="Gene3D" id="3.30.2450.20">
    <property type="match status" value="1"/>
</dbReference>
<evidence type="ECO:0000259" key="1">
    <source>
        <dbReference type="Pfam" id="PF18228"/>
    </source>
</evidence>
<dbReference type="InterPro" id="IPR040509">
    <property type="entry name" value="CdiI_C"/>
</dbReference>
<protein>
    <recommendedName>
        <fullName evidence="1">CdiI C-terminal domain-containing protein</fullName>
    </recommendedName>
</protein>
<organism evidence="2 3">
    <name type="scientific">Escherichia albertii</name>
    <dbReference type="NCBI Taxonomy" id="208962"/>
    <lineage>
        <taxon>Bacteria</taxon>
        <taxon>Pseudomonadati</taxon>
        <taxon>Pseudomonadota</taxon>
        <taxon>Gammaproteobacteria</taxon>
        <taxon>Enterobacterales</taxon>
        <taxon>Enterobacteriaceae</taxon>
        <taxon>Escherichia</taxon>
    </lineage>
</organism>
<name>A0A7Z7YMB1_ESCAL</name>
<dbReference type="InterPro" id="IPR053755">
    <property type="entry name" value="CDI_immunity_sf"/>
</dbReference>
<proteinExistence type="predicted"/>
<dbReference type="Pfam" id="PF18228">
    <property type="entry name" value="CdiI_N"/>
    <property type="match status" value="1"/>
</dbReference>
<dbReference type="CDD" id="cd20699">
    <property type="entry name" value="CdiI_ECL-like"/>
    <property type="match status" value="1"/>
</dbReference>